<organism evidence="4 5">
    <name type="scientific">Babesia gibsoni</name>
    <dbReference type="NCBI Taxonomy" id="33632"/>
    <lineage>
        <taxon>Eukaryota</taxon>
        <taxon>Sar</taxon>
        <taxon>Alveolata</taxon>
        <taxon>Apicomplexa</taxon>
        <taxon>Aconoidasida</taxon>
        <taxon>Piroplasmida</taxon>
        <taxon>Babesiidae</taxon>
        <taxon>Babesia</taxon>
    </lineage>
</organism>
<dbReference type="InterPro" id="IPR027266">
    <property type="entry name" value="TrmE/GcvT-like"/>
</dbReference>
<protein>
    <submittedName>
        <fullName evidence="4">Uncharacterized protein</fullName>
    </submittedName>
</protein>
<evidence type="ECO:0000313" key="4">
    <source>
        <dbReference type="EMBL" id="KAK1442956.1"/>
    </source>
</evidence>
<dbReference type="Proteomes" id="UP001230268">
    <property type="component" value="Unassembled WGS sequence"/>
</dbReference>
<comment type="caution">
    <text evidence="4">The sequence shown here is derived from an EMBL/GenBank/DDBJ whole genome shotgun (WGS) entry which is preliminary data.</text>
</comment>
<proteinExistence type="predicted"/>
<dbReference type="Gene3D" id="3.30.1360.120">
    <property type="entry name" value="Probable tRNA modification gtpase trme, domain 1"/>
    <property type="match status" value="1"/>
</dbReference>
<dbReference type="InterPro" id="IPR045179">
    <property type="entry name" value="YgfZ/GcvT"/>
</dbReference>
<keyword evidence="2" id="KW-0809">Transit peptide</keyword>
<dbReference type="GO" id="GO:0016226">
    <property type="term" value="P:iron-sulfur cluster assembly"/>
    <property type="evidence" value="ECO:0007669"/>
    <property type="project" value="TreeGrafter"/>
</dbReference>
<comment type="subcellular location">
    <subcellularLocation>
        <location evidence="1">Mitochondrion</location>
    </subcellularLocation>
</comment>
<name>A0AAD8LPP9_BABGI</name>
<dbReference type="PANTHER" id="PTHR22602">
    <property type="entry name" value="TRANSFERASE CAF17, MITOCHONDRIAL-RELATED"/>
    <property type="match status" value="1"/>
</dbReference>
<reference evidence="4" key="1">
    <citation type="submission" date="2023-08" db="EMBL/GenBank/DDBJ databases">
        <title>Draft sequence of the Babesia gibsoni genome.</title>
        <authorList>
            <person name="Yamagishi J.Y."/>
            <person name="Xuan X.X."/>
        </authorList>
    </citation>
    <scope>NUCLEOTIDE SEQUENCE</scope>
    <source>
        <strain evidence="4">Azabu</strain>
    </source>
</reference>
<evidence type="ECO:0000256" key="3">
    <source>
        <dbReference type="ARBA" id="ARBA00023128"/>
    </source>
</evidence>
<accession>A0AAD8LPP9</accession>
<dbReference type="Gene3D" id="2.40.30.160">
    <property type="match status" value="1"/>
</dbReference>
<dbReference type="InterPro" id="IPR017703">
    <property type="entry name" value="YgfZ/GCV_T_CS"/>
</dbReference>
<sequence length="323" mass="35558">MILTPLAGRSLLSVSGSDSFRFLQGLVSNDMSLLNGKAKQLLKSVFLGSDGRVQGDALISSTEGGYMIETGSDNLECLLSLLQRRKLGSSVENNVIDDVYVYGKVPLWLIDKLKVGATPGKTATKNQTYATEYACETPFLSRVYSREAFDVADFSAAYRLYMALNGFGLALAKQLKPLKVVPQDMRLHSMGFISQNKGCYVGQEVMNRIINRTLSHKYRLKYVIRCDHTEAPPSDRNFDDEPSYPEIGLTKTLMQNVGDKTVNAIINGLIRPGVEEIPSVTADDGVVPIVYYSTGFGLALCPQRGTTKEHIIVNGERHTPFTV</sequence>
<dbReference type="GO" id="GO:0005759">
    <property type="term" value="C:mitochondrial matrix"/>
    <property type="evidence" value="ECO:0007669"/>
    <property type="project" value="TreeGrafter"/>
</dbReference>
<dbReference type="NCBIfam" id="TIGR03317">
    <property type="entry name" value="ygfZ_signature"/>
    <property type="match status" value="1"/>
</dbReference>
<dbReference type="EMBL" id="JAVEPI010000003">
    <property type="protein sequence ID" value="KAK1442956.1"/>
    <property type="molecule type" value="Genomic_DNA"/>
</dbReference>
<dbReference type="AlphaFoldDB" id="A0AAD8LPP9"/>
<evidence type="ECO:0000256" key="1">
    <source>
        <dbReference type="ARBA" id="ARBA00004173"/>
    </source>
</evidence>
<evidence type="ECO:0000313" key="5">
    <source>
        <dbReference type="Proteomes" id="UP001230268"/>
    </source>
</evidence>
<dbReference type="SUPFAM" id="SSF103025">
    <property type="entry name" value="Folate-binding domain"/>
    <property type="match status" value="1"/>
</dbReference>
<keyword evidence="3" id="KW-0496">Mitochondrion</keyword>
<dbReference type="PANTHER" id="PTHR22602:SF0">
    <property type="entry name" value="TRANSFERASE CAF17, MITOCHONDRIAL-RELATED"/>
    <property type="match status" value="1"/>
</dbReference>
<evidence type="ECO:0000256" key="2">
    <source>
        <dbReference type="ARBA" id="ARBA00022946"/>
    </source>
</evidence>
<gene>
    <name evidence="4" type="ORF">BgAZ_304740</name>
</gene>
<keyword evidence="5" id="KW-1185">Reference proteome</keyword>